<feature type="domain" description="MAGE" evidence="2">
    <location>
        <begin position="109"/>
        <end position="307"/>
    </location>
</feature>
<name>A0A8C9DIC1_PROSS</name>
<dbReference type="Pfam" id="PF01454">
    <property type="entry name" value="MAGE"/>
    <property type="match status" value="1"/>
</dbReference>
<dbReference type="GO" id="GO:0005634">
    <property type="term" value="C:nucleus"/>
    <property type="evidence" value="ECO:0007669"/>
    <property type="project" value="TreeGrafter"/>
</dbReference>
<dbReference type="Pfam" id="PF12440">
    <property type="entry name" value="MAGE_N"/>
    <property type="match status" value="1"/>
</dbReference>
<keyword evidence="4" id="KW-1185">Reference proteome</keyword>
<feature type="compositionally biased region" description="Polar residues" evidence="1">
    <location>
        <begin position="39"/>
        <end position="62"/>
    </location>
</feature>
<protein>
    <recommendedName>
        <fullName evidence="2">MAGE domain-containing protein</fullName>
    </recommendedName>
</protein>
<reference evidence="3" key="2">
    <citation type="submission" date="2025-09" db="UniProtKB">
        <authorList>
            <consortium name="Ensembl"/>
        </authorList>
    </citation>
    <scope>IDENTIFICATION</scope>
</reference>
<accession>A0A8C9DIC1</accession>
<dbReference type="GeneTree" id="ENSGT00940000155485"/>
<feature type="compositionally biased region" description="Low complexity" evidence="1">
    <location>
        <begin position="68"/>
        <end position="80"/>
    </location>
</feature>
<feature type="compositionally biased region" description="Basic residues" evidence="1">
    <location>
        <begin position="1"/>
        <end position="17"/>
    </location>
</feature>
<dbReference type="InterPro" id="IPR037445">
    <property type="entry name" value="MAGE"/>
</dbReference>
<sequence>MPRGQKSKLRAREKCRKARGETQSLSDAQATAAEKGESPSPSSPVLGNTPLSSPAAGSSQKPQRALRTTTAAAAASCTTSDRGAKSQGQENAGSSEASPSTESSHIDPLTRKAGMLMHFLLEKYKKKEPMKKAEMLKVVNKKYSECFPEILRRAFEHMELVFGLDLKEVNSGGHSYTLVSKIDLTDNGSLRSVWGFPKNGLLMPLLGTILNGNCTTEEEIWGFPNILGIYDGKKHFIFGEPRKLITQDLVQEKYLEYQHVPNSDPPRYLFLWGTRAHAKNIKIKVLEFLAKINDTIPSAFLSHYDQALCDEEERASARVAVRLLRPGTSATARACSSVMSSSLSHAY</sequence>
<dbReference type="SMART" id="SM01373">
    <property type="entry name" value="MAGE"/>
    <property type="match status" value="1"/>
</dbReference>
<dbReference type="InterPro" id="IPR041899">
    <property type="entry name" value="MAGE_WH2"/>
</dbReference>
<proteinExistence type="predicted"/>
<evidence type="ECO:0000313" key="4">
    <source>
        <dbReference type="Proteomes" id="UP000694414"/>
    </source>
</evidence>
<dbReference type="AlphaFoldDB" id="A0A8C9DIC1"/>
<dbReference type="PANTHER" id="PTHR11736:SF14">
    <property type="entry name" value="NSE3 HOMOLOG, SMC5-SMC6 COMPLEX COMPONENT"/>
    <property type="match status" value="1"/>
</dbReference>
<dbReference type="InterPro" id="IPR021072">
    <property type="entry name" value="MAGE_N"/>
</dbReference>
<dbReference type="PROSITE" id="PS50838">
    <property type="entry name" value="MAGE"/>
    <property type="match status" value="1"/>
</dbReference>
<evidence type="ECO:0000259" key="2">
    <source>
        <dbReference type="PROSITE" id="PS50838"/>
    </source>
</evidence>
<dbReference type="FunFam" id="1.10.10.1210:FF:000001">
    <property type="entry name" value="melanoma-associated antigen D1"/>
    <property type="match status" value="1"/>
</dbReference>
<feature type="compositionally biased region" description="Low complexity" evidence="1">
    <location>
        <begin position="94"/>
        <end position="103"/>
    </location>
</feature>
<evidence type="ECO:0000256" key="1">
    <source>
        <dbReference type="SAM" id="MobiDB-lite"/>
    </source>
</evidence>
<dbReference type="Gene3D" id="1.10.10.1200">
    <property type="entry name" value="MAGE homology domain, winged helix WH1 motif"/>
    <property type="match status" value="1"/>
</dbReference>
<dbReference type="Gene3D" id="1.10.10.1210">
    <property type="entry name" value="MAGE homology domain, winged helix WH2 motif"/>
    <property type="match status" value="1"/>
</dbReference>
<feature type="region of interest" description="Disordered" evidence="1">
    <location>
        <begin position="1"/>
        <end position="108"/>
    </location>
</feature>
<dbReference type="GO" id="GO:0000122">
    <property type="term" value="P:negative regulation of transcription by RNA polymerase II"/>
    <property type="evidence" value="ECO:0007669"/>
    <property type="project" value="TreeGrafter"/>
</dbReference>
<dbReference type="Proteomes" id="UP000694414">
    <property type="component" value="Unplaced"/>
</dbReference>
<dbReference type="FunFam" id="1.10.10.1200:FF:000007">
    <property type="entry name" value="Melanoma-associated antigen C2"/>
    <property type="match status" value="1"/>
</dbReference>
<dbReference type="InterPro" id="IPR002190">
    <property type="entry name" value="MHD_dom"/>
</dbReference>
<dbReference type="PANTHER" id="PTHR11736">
    <property type="entry name" value="MELANOMA-ASSOCIATED ANTIGEN MAGE ANTIGEN"/>
    <property type="match status" value="1"/>
</dbReference>
<reference evidence="3" key="1">
    <citation type="submission" date="2025-08" db="UniProtKB">
        <authorList>
            <consortium name="Ensembl"/>
        </authorList>
    </citation>
    <scope>IDENTIFICATION</scope>
</reference>
<evidence type="ECO:0000313" key="3">
    <source>
        <dbReference type="Ensembl" id="ENSPSMP00000011381.1"/>
    </source>
</evidence>
<dbReference type="Ensembl" id="ENSPSMT00000013264.1">
    <property type="protein sequence ID" value="ENSPSMP00000011381.1"/>
    <property type="gene ID" value="ENSPSMG00000008205.1"/>
</dbReference>
<dbReference type="InterPro" id="IPR041898">
    <property type="entry name" value="MAGE_WH1"/>
</dbReference>
<dbReference type="SMART" id="SM01392">
    <property type="entry name" value="MAGE_N"/>
    <property type="match status" value="1"/>
</dbReference>
<organism evidence="3 4">
    <name type="scientific">Prolemur simus</name>
    <name type="common">Greater bamboo lemur</name>
    <name type="synonym">Hapalemur simus</name>
    <dbReference type="NCBI Taxonomy" id="1328070"/>
    <lineage>
        <taxon>Eukaryota</taxon>
        <taxon>Metazoa</taxon>
        <taxon>Chordata</taxon>
        <taxon>Craniata</taxon>
        <taxon>Vertebrata</taxon>
        <taxon>Euteleostomi</taxon>
        <taxon>Mammalia</taxon>
        <taxon>Eutheria</taxon>
        <taxon>Euarchontoglires</taxon>
        <taxon>Primates</taxon>
        <taxon>Strepsirrhini</taxon>
        <taxon>Lemuriformes</taxon>
        <taxon>Lemuridae</taxon>
        <taxon>Prolemur</taxon>
    </lineage>
</organism>